<organism evidence="2 3">
    <name type="scientific">Clonostachys rhizophaga</name>
    <dbReference type="NCBI Taxonomy" id="160324"/>
    <lineage>
        <taxon>Eukaryota</taxon>
        <taxon>Fungi</taxon>
        <taxon>Dikarya</taxon>
        <taxon>Ascomycota</taxon>
        <taxon>Pezizomycotina</taxon>
        <taxon>Sordariomycetes</taxon>
        <taxon>Hypocreomycetidae</taxon>
        <taxon>Hypocreales</taxon>
        <taxon>Bionectriaceae</taxon>
        <taxon>Clonostachys</taxon>
    </lineage>
</organism>
<evidence type="ECO:0000313" key="3">
    <source>
        <dbReference type="Proteomes" id="UP000696573"/>
    </source>
</evidence>
<keyword evidence="3" id="KW-1185">Reference proteome</keyword>
<proteinExistence type="predicted"/>
<comment type="caution">
    <text evidence="2">The sequence shown here is derived from an EMBL/GenBank/DDBJ whole genome shotgun (WGS) entry which is preliminary data.</text>
</comment>
<evidence type="ECO:0000256" key="1">
    <source>
        <dbReference type="SAM" id="MobiDB-lite"/>
    </source>
</evidence>
<sequence length="105" mass="11759">MSRFYQPIAIKNRIPPVYGREEYVAQIHIVIRMNLLLPWSSSWSETQSRRNGSDLESLAESTSSNTGQRSNVSHRVADKTVVEYPCILNVSLTNAGADGVLRVKP</sequence>
<dbReference type="Proteomes" id="UP000696573">
    <property type="component" value="Unassembled WGS sequence"/>
</dbReference>
<feature type="region of interest" description="Disordered" evidence="1">
    <location>
        <begin position="44"/>
        <end position="74"/>
    </location>
</feature>
<accession>A0A9N9VE78</accession>
<dbReference type="EMBL" id="CABFNQ020000676">
    <property type="protein sequence ID" value="CAH0022414.1"/>
    <property type="molecule type" value="Genomic_DNA"/>
</dbReference>
<protein>
    <submittedName>
        <fullName evidence="2">Uncharacterized protein</fullName>
    </submittedName>
</protein>
<reference evidence="2" key="1">
    <citation type="submission" date="2021-10" db="EMBL/GenBank/DDBJ databases">
        <authorList>
            <person name="Piombo E."/>
        </authorList>
    </citation>
    <scope>NUCLEOTIDE SEQUENCE</scope>
</reference>
<dbReference type="AlphaFoldDB" id="A0A9N9VE78"/>
<evidence type="ECO:0000313" key="2">
    <source>
        <dbReference type="EMBL" id="CAH0022414.1"/>
    </source>
</evidence>
<name>A0A9N9VE78_9HYPO</name>
<gene>
    <name evidence="2" type="ORF">CRHIZ90672A_00004225</name>
</gene>
<feature type="compositionally biased region" description="Polar residues" evidence="1">
    <location>
        <begin position="59"/>
        <end position="73"/>
    </location>
</feature>